<protein>
    <submittedName>
        <fullName evidence="3">GSAP-like protein</fullName>
    </submittedName>
</protein>
<dbReference type="InterPro" id="IPR026172">
    <property type="entry name" value="GSAP_fam"/>
</dbReference>
<feature type="compositionally biased region" description="Basic and acidic residues" evidence="1">
    <location>
        <begin position="356"/>
        <end position="373"/>
    </location>
</feature>
<dbReference type="InterPro" id="IPR028010">
    <property type="entry name" value="GSAP_C_dom"/>
</dbReference>
<gene>
    <name evidence="3" type="ORF">MAR_010659</name>
</gene>
<dbReference type="Proteomes" id="UP001164746">
    <property type="component" value="Chromosome 14"/>
</dbReference>
<organism evidence="3 4">
    <name type="scientific">Mya arenaria</name>
    <name type="common">Soft-shell clam</name>
    <dbReference type="NCBI Taxonomy" id="6604"/>
    <lineage>
        <taxon>Eukaryota</taxon>
        <taxon>Metazoa</taxon>
        <taxon>Spiralia</taxon>
        <taxon>Lophotrochozoa</taxon>
        <taxon>Mollusca</taxon>
        <taxon>Bivalvia</taxon>
        <taxon>Autobranchia</taxon>
        <taxon>Heteroconchia</taxon>
        <taxon>Euheterodonta</taxon>
        <taxon>Imparidentia</taxon>
        <taxon>Neoheterodontei</taxon>
        <taxon>Myida</taxon>
        <taxon>Myoidea</taxon>
        <taxon>Myidae</taxon>
        <taxon>Mya</taxon>
    </lineage>
</organism>
<feature type="region of interest" description="Disordered" evidence="1">
    <location>
        <begin position="341"/>
        <end position="390"/>
    </location>
</feature>
<dbReference type="Pfam" id="PF14959">
    <property type="entry name" value="GSAP-16"/>
    <property type="match status" value="1"/>
</dbReference>
<reference evidence="3" key="1">
    <citation type="submission" date="2022-11" db="EMBL/GenBank/DDBJ databases">
        <title>Centuries of genome instability and evolution in soft-shell clam transmissible cancer (bioRxiv).</title>
        <authorList>
            <person name="Hart S.F.M."/>
            <person name="Yonemitsu M.A."/>
            <person name="Giersch R.M."/>
            <person name="Beal B.F."/>
            <person name="Arriagada G."/>
            <person name="Davis B.W."/>
            <person name="Ostrander E.A."/>
            <person name="Goff S.P."/>
            <person name="Metzger M.J."/>
        </authorList>
    </citation>
    <scope>NUCLEOTIDE SEQUENCE</scope>
    <source>
        <strain evidence="3">MELC-2E11</strain>
        <tissue evidence="3">Siphon/mantle</tissue>
    </source>
</reference>
<dbReference type="PANTHER" id="PTHR13630:SF1">
    <property type="entry name" value="GAMMA-SECRETASE-ACTIVATING PROTEIN"/>
    <property type="match status" value="1"/>
</dbReference>
<evidence type="ECO:0000313" key="3">
    <source>
        <dbReference type="EMBL" id="WAR24955.1"/>
    </source>
</evidence>
<feature type="compositionally biased region" description="Polar residues" evidence="1">
    <location>
        <begin position="374"/>
        <end position="390"/>
    </location>
</feature>
<name>A0ABY7FRV0_MYAAR</name>
<dbReference type="PANTHER" id="PTHR13630">
    <property type="entry name" value="GAMMA-SECRETASE-ACTIVATING PROTEIN"/>
    <property type="match status" value="1"/>
</dbReference>
<sequence length="871" mass="98755">MLDLKKIINISGEINERIVDGRKKLKLPASHHAIEPSHLLNQERDGSIVFTWDDISDTNEGAVVTHFGMYNPVSKHFKVVHVHNQRVSVVSASISQDTTFIAFTTMSRDRTASSLDRRTGKETYSAYLAEIKAMSPRVFSLNLERQTFIKVQFLYEDKPAEKEANMIVMLHRESIGLYKIPLARAAHGMVMKGQPKTEQIGKKFVWCQWDSGKQMLFYIHQSMDDSGAKQHILSSVQMYNNGLHDMVLDVPLNFPLTSKSSGRCTYADIPLCSGIPASTIHGCVSHIPAAVVRRAVVAFSWLGDQILVMLPGYFAHLLNVSIEYEPCNHILLHSKSCEEGIEDEETGGSERSTGTRSDDQSDSRRHDQSDFRKNNQSNSRKSDQSDASISGASAEELIPVLESRMEQFSFVSNTALKIIGNEGTGAYLLDRRSRCVYSVTIDPDRLLFSVICNDIASPEVPTMMKEFLIAMTYVAVRRQTDREVLRLLPFTNSEPFRGQIDKTKSGDRLARLSYSQIHRLHFPNKTGKERTQKKSGIGDDWLDILRIHLRSMQVTKTCRWSFDSVKTAYQQMQVKEEKHLQTREEEHFLTLISISKAKERHGEDSGNLYGTKMENVLGQAPCFLQGTSVSETSDTHMALTREVLSKYLMSFLMKDGKVKAGNVSKEAMKGGLDEYELFQLLDRYVTVTSDLFFPVPARLHGYLTSLAFRALHFRMFLQYVDHGVLQLTGDFMAQLLKELPDNEEYVGLKHSLISRLPLRAGEECYRLWDHVTCSTYLAHKHVDKILAEHRPSTTEAASMDSIRNTLTEARRNSIIEEVSFRPLAAFFRHLEKTNSQMGADRVSPLDFVALEEVALHHTHCETKYDMGNVNF</sequence>
<proteinExistence type="predicted"/>
<evidence type="ECO:0000256" key="1">
    <source>
        <dbReference type="SAM" id="MobiDB-lite"/>
    </source>
</evidence>
<dbReference type="EMBL" id="CP111025">
    <property type="protein sequence ID" value="WAR24955.1"/>
    <property type="molecule type" value="Genomic_DNA"/>
</dbReference>
<feature type="domain" description="Gamma-secretase-activating protein C-terminal" evidence="2">
    <location>
        <begin position="645"/>
        <end position="746"/>
    </location>
</feature>
<evidence type="ECO:0000259" key="2">
    <source>
        <dbReference type="Pfam" id="PF14959"/>
    </source>
</evidence>
<evidence type="ECO:0000313" key="4">
    <source>
        <dbReference type="Proteomes" id="UP001164746"/>
    </source>
</evidence>
<accession>A0ABY7FRV0</accession>
<keyword evidence="4" id="KW-1185">Reference proteome</keyword>